<comment type="caution">
    <text evidence="2">The sequence shown here is derived from an EMBL/GenBank/DDBJ whole genome shotgun (WGS) entry which is preliminary data.</text>
</comment>
<dbReference type="EMBL" id="LVXG01000078">
    <property type="protein sequence ID" value="OQP39760.1"/>
    <property type="molecule type" value="Genomic_DNA"/>
</dbReference>
<name>A0A1V9E0X6_9BACT</name>
<gene>
    <name evidence="2" type="ORF">A4H97_16170</name>
</gene>
<dbReference type="AlphaFoldDB" id="A0A1V9E0X6"/>
<reference evidence="3" key="1">
    <citation type="submission" date="2016-04" db="EMBL/GenBank/DDBJ databases">
        <authorList>
            <person name="Chen L."/>
            <person name="Zhuang W."/>
            <person name="Wang G."/>
        </authorList>
    </citation>
    <scope>NUCLEOTIDE SEQUENCE [LARGE SCALE GENOMIC DNA]</scope>
    <source>
        <strain evidence="3">17621</strain>
    </source>
</reference>
<dbReference type="PROSITE" id="PS51257">
    <property type="entry name" value="PROKAR_LIPOPROTEIN"/>
    <property type="match status" value="1"/>
</dbReference>
<dbReference type="Proteomes" id="UP000192610">
    <property type="component" value="Unassembled WGS sequence"/>
</dbReference>
<evidence type="ECO:0000313" key="3">
    <source>
        <dbReference type="Proteomes" id="UP000192610"/>
    </source>
</evidence>
<feature type="signal peptide" evidence="1">
    <location>
        <begin position="1"/>
        <end position="19"/>
    </location>
</feature>
<dbReference type="OrthoDB" id="9947021at2"/>
<proteinExistence type="predicted"/>
<organism evidence="2 3">
    <name type="scientific">Niastella yeongjuensis</name>
    <dbReference type="NCBI Taxonomy" id="354355"/>
    <lineage>
        <taxon>Bacteria</taxon>
        <taxon>Pseudomonadati</taxon>
        <taxon>Bacteroidota</taxon>
        <taxon>Chitinophagia</taxon>
        <taxon>Chitinophagales</taxon>
        <taxon>Chitinophagaceae</taxon>
        <taxon>Niastella</taxon>
    </lineage>
</organism>
<dbReference type="RefSeq" id="WP_081204210.1">
    <property type="nucleotide sequence ID" value="NZ_FOCZ01000003.1"/>
</dbReference>
<accession>A0A1V9E0X6</accession>
<sequence length="120" mass="13482">MKRIILFSTVLCLLALSFAGCKKEEISPTHAVQTENELKALIEKNRVQRIYPLPLKAGFPNQFPASQGTAWSFSNGFIYMHYNGSIPAYNLDYLVYYAIQSVAIDNGTSEPSLILYMDIP</sequence>
<keyword evidence="3" id="KW-1185">Reference proteome</keyword>
<feature type="chain" id="PRO_5010712417" evidence="1">
    <location>
        <begin position="20"/>
        <end position="120"/>
    </location>
</feature>
<protein>
    <submittedName>
        <fullName evidence="2">Uncharacterized protein</fullName>
    </submittedName>
</protein>
<evidence type="ECO:0000256" key="1">
    <source>
        <dbReference type="SAM" id="SignalP"/>
    </source>
</evidence>
<keyword evidence="1" id="KW-0732">Signal</keyword>
<evidence type="ECO:0000313" key="2">
    <source>
        <dbReference type="EMBL" id="OQP39760.1"/>
    </source>
</evidence>